<dbReference type="Pfam" id="PF17681">
    <property type="entry name" value="GCP_N_terminal"/>
    <property type="match status" value="1"/>
</dbReference>
<reference evidence="8" key="1">
    <citation type="journal article" date="2021" name="Mol. Ecol. Resour.">
        <title>Apolygus lucorum genome provides insights into omnivorousness and mesophyll feeding.</title>
        <authorList>
            <person name="Liu Y."/>
            <person name="Liu H."/>
            <person name="Wang H."/>
            <person name="Huang T."/>
            <person name="Liu B."/>
            <person name="Yang B."/>
            <person name="Yin L."/>
            <person name="Li B."/>
            <person name="Zhang Y."/>
            <person name="Zhang S."/>
            <person name="Jiang F."/>
            <person name="Zhang X."/>
            <person name="Ren Y."/>
            <person name="Wang B."/>
            <person name="Wang S."/>
            <person name="Lu Y."/>
            <person name="Wu K."/>
            <person name="Fan W."/>
            <person name="Wang G."/>
        </authorList>
    </citation>
    <scope>NUCLEOTIDE SEQUENCE</scope>
    <source>
        <strain evidence="8">12Hb</strain>
    </source>
</reference>
<keyword evidence="3 5" id="KW-0493">Microtubule</keyword>
<dbReference type="GO" id="GO:0000922">
    <property type="term" value="C:spindle pole"/>
    <property type="evidence" value="ECO:0007669"/>
    <property type="project" value="InterPro"/>
</dbReference>
<protein>
    <recommendedName>
        <fullName evidence="5">Gamma-tubulin complex component</fullName>
    </recommendedName>
</protein>
<accession>A0A8S9XFI9</accession>
<comment type="similarity">
    <text evidence="1 5">Belongs to the TUBGCP family.</text>
</comment>
<dbReference type="GO" id="GO:0051321">
    <property type="term" value="P:meiotic cell cycle"/>
    <property type="evidence" value="ECO:0007669"/>
    <property type="project" value="TreeGrafter"/>
</dbReference>
<evidence type="ECO:0000313" key="9">
    <source>
        <dbReference type="Proteomes" id="UP000466442"/>
    </source>
</evidence>
<proteinExistence type="inferred from homology"/>
<gene>
    <name evidence="8" type="ORF">GE061_018289</name>
</gene>
<dbReference type="OrthoDB" id="2192946at2759"/>
<evidence type="ECO:0000256" key="1">
    <source>
        <dbReference type="ARBA" id="ARBA00010337"/>
    </source>
</evidence>
<evidence type="ECO:0000256" key="3">
    <source>
        <dbReference type="ARBA" id="ARBA00022701"/>
    </source>
</evidence>
<organism evidence="8 9">
    <name type="scientific">Apolygus lucorum</name>
    <name type="common">Small green plant bug</name>
    <name type="synonym">Lygocoris lucorum</name>
    <dbReference type="NCBI Taxonomy" id="248454"/>
    <lineage>
        <taxon>Eukaryota</taxon>
        <taxon>Metazoa</taxon>
        <taxon>Ecdysozoa</taxon>
        <taxon>Arthropoda</taxon>
        <taxon>Hexapoda</taxon>
        <taxon>Insecta</taxon>
        <taxon>Pterygota</taxon>
        <taxon>Neoptera</taxon>
        <taxon>Paraneoptera</taxon>
        <taxon>Hemiptera</taxon>
        <taxon>Heteroptera</taxon>
        <taxon>Panheteroptera</taxon>
        <taxon>Cimicomorpha</taxon>
        <taxon>Miridae</taxon>
        <taxon>Mirini</taxon>
        <taxon>Apolygus</taxon>
    </lineage>
</organism>
<evidence type="ECO:0000256" key="4">
    <source>
        <dbReference type="ARBA" id="ARBA00023212"/>
    </source>
</evidence>
<dbReference type="GO" id="GO:0043015">
    <property type="term" value="F:gamma-tubulin binding"/>
    <property type="evidence" value="ECO:0007669"/>
    <property type="project" value="InterPro"/>
</dbReference>
<dbReference type="InterPro" id="IPR041470">
    <property type="entry name" value="GCP_N"/>
</dbReference>
<evidence type="ECO:0000313" key="8">
    <source>
        <dbReference type="EMBL" id="KAF6207051.1"/>
    </source>
</evidence>
<keyword evidence="4 5" id="KW-0206">Cytoskeleton</keyword>
<comment type="subcellular location">
    <subcellularLocation>
        <location evidence="5">Cytoplasm</location>
        <location evidence="5">Cytoskeleton</location>
        <location evidence="5">Microtubule organizing center</location>
    </subcellularLocation>
</comment>
<dbReference type="GO" id="GO:0031122">
    <property type="term" value="P:cytoplasmic microtubule organization"/>
    <property type="evidence" value="ECO:0007669"/>
    <property type="project" value="TreeGrafter"/>
</dbReference>
<dbReference type="EMBL" id="WIXP02000008">
    <property type="protein sequence ID" value="KAF6207051.1"/>
    <property type="molecule type" value="Genomic_DNA"/>
</dbReference>
<dbReference type="PANTHER" id="PTHR19302:SF13">
    <property type="entry name" value="GAMMA-TUBULIN COMPLEX COMPONENT 2"/>
    <property type="match status" value="1"/>
</dbReference>
<sequence>MGSEKRDVNKVRVMNSGAWQPRTIKQEAVQRRIRKEVETNVECKWRFLRPHLNWDFVDQQHYPCLGGPRVHVEPLAQQERQLVEDLLNSFLGFRGYYIEPDSLTDPSGERNFKISPQVSSQLRTLAEKILPLSSHYSKIVRFIQDNHSLNAGRVNQALSGYLDEEMQDFCQMVTIMEDRLVTGKVTLSTMWSDLQGFMRKLHVLHQIVCCVDDTRGGLTLTALHENITMTMADQNAQSIFCKAAKAASVPFFESLAKWIYTGVVFDPFDEFMIIEKSLRRDPNNWDNIFTVDYNYVPSFLSSVVNHILSAGKYLDAVRNSLSFLEEMPMAEKEPIMYDFFDASYLDIIRRACVFANTQLIQLLFERRDIIGRLKTAKAFFSLEHGDLFQNIIENCMDELKKPVSEVCLSYLQYLVNSSIKASSMKSLPYCSEVTVHLEKRSLCNQTLNLADPLSSTKLLVDEQLGISALTLKTVNKWPDCLIMHGKATKCYQMMFRHLFYVKLVHSKVAQTHFTPMTMNQSILKHCTLTFMNSCLSYMTQGTIEKNWCEFNKTVESNHCSIEELRSWHDDFLYKSLSNCMLTSADLYTKFRKTLDICLTFAGDQSEAHAVPFSDAVLELISAANEANLAGIEGFIALVQPTYDYTVSSSLSSLYSYTEDLTDKESSIN</sequence>
<dbReference type="InterPro" id="IPR040457">
    <property type="entry name" value="GCP_C"/>
</dbReference>
<dbReference type="AlphaFoldDB" id="A0A8S9XFI9"/>
<dbReference type="InterPro" id="IPR042241">
    <property type="entry name" value="GCP_C_sf"/>
</dbReference>
<dbReference type="GO" id="GO:0005874">
    <property type="term" value="C:microtubule"/>
    <property type="evidence" value="ECO:0007669"/>
    <property type="project" value="UniProtKB-KW"/>
</dbReference>
<comment type="caution">
    <text evidence="8">The sequence shown here is derived from an EMBL/GenBank/DDBJ whole genome shotgun (WGS) entry which is preliminary data.</text>
</comment>
<feature type="domain" description="Gamma tubulin complex component C-terminal" evidence="6">
    <location>
        <begin position="371"/>
        <end position="610"/>
    </location>
</feature>
<dbReference type="GO" id="GO:0051011">
    <property type="term" value="F:microtubule minus-end binding"/>
    <property type="evidence" value="ECO:0007669"/>
    <property type="project" value="TreeGrafter"/>
</dbReference>
<evidence type="ECO:0000259" key="6">
    <source>
        <dbReference type="Pfam" id="PF04130"/>
    </source>
</evidence>
<dbReference type="PANTHER" id="PTHR19302">
    <property type="entry name" value="GAMMA TUBULIN COMPLEX PROTEIN"/>
    <property type="match status" value="1"/>
</dbReference>
<dbReference type="InterPro" id="IPR007259">
    <property type="entry name" value="GCP"/>
</dbReference>
<dbReference type="GO" id="GO:0000930">
    <property type="term" value="C:gamma-tubulin complex"/>
    <property type="evidence" value="ECO:0007669"/>
    <property type="project" value="TreeGrafter"/>
</dbReference>
<evidence type="ECO:0000256" key="5">
    <source>
        <dbReference type="RuleBase" id="RU363050"/>
    </source>
</evidence>
<dbReference type="Pfam" id="PF04130">
    <property type="entry name" value="GCP_C_terminal"/>
    <property type="match status" value="1"/>
</dbReference>
<keyword evidence="9" id="KW-1185">Reference proteome</keyword>
<dbReference type="GO" id="GO:0051225">
    <property type="term" value="P:spindle assembly"/>
    <property type="evidence" value="ECO:0007669"/>
    <property type="project" value="TreeGrafter"/>
</dbReference>
<name>A0A8S9XFI9_APOLU</name>
<feature type="domain" description="Gamma tubulin complex component protein N-terminal" evidence="7">
    <location>
        <begin position="83"/>
        <end position="365"/>
    </location>
</feature>
<evidence type="ECO:0000259" key="7">
    <source>
        <dbReference type="Pfam" id="PF17681"/>
    </source>
</evidence>
<dbReference type="GO" id="GO:0007020">
    <property type="term" value="P:microtubule nucleation"/>
    <property type="evidence" value="ECO:0007669"/>
    <property type="project" value="InterPro"/>
</dbReference>
<dbReference type="Gene3D" id="1.20.120.1900">
    <property type="entry name" value="Gamma-tubulin complex, C-terminal domain"/>
    <property type="match status" value="1"/>
</dbReference>
<evidence type="ECO:0000256" key="2">
    <source>
        <dbReference type="ARBA" id="ARBA00022490"/>
    </source>
</evidence>
<dbReference type="Proteomes" id="UP000466442">
    <property type="component" value="Unassembled WGS sequence"/>
</dbReference>
<dbReference type="GO" id="GO:0000278">
    <property type="term" value="P:mitotic cell cycle"/>
    <property type="evidence" value="ECO:0007669"/>
    <property type="project" value="TreeGrafter"/>
</dbReference>
<keyword evidence="2 5" id="KW-0963">Cytoplasm</keyword>